<protein>
    <submittedName>
        <fullName evidence="2">Bacitracin resistance protein</fullName>
    </submittedName>
</protein>
<evidence type="ECO:0000256" key="1">
    <source>
        <dbReference type="SAM" id="Phobius"/>
    </source>
</evidence>
<accession>A0AAU0ME10</accession>
<feature type="transmembrane region" description="Helical" evidence="1">
    <location>
        <begin position="81"/>
        <end position="102"/>
    </location>
</feature>
<gene>
    <name evidence="2" type="ORF">RYJ27_07440</name>
</gene>
<proteinExistence type="predicted"/>
<dbReference type="RefSeq" id="WP_330169705.1">
    <property type="nucleotide sequence ID" value="NZ_CP137080.1"/>
</dbReference>
<reference evidence="2 3" key="1">
    <citation type="submission" date="2023-10" db="EMBL/GenBank/DDBJ databases">
        <title>Y20.</title>
        <authorList>
            <person name="Zhang G."/>
            <person name="Ding Y."/>
        </authorList>
    </citation>
    <scope>NUCLEOTIDE SEQUENCE [LARGE SCALE GENOMIC DNA]</scope>
    <source>
        <strain evidence="2 3">Y20</strain>
    </source>
</reference>
<feature type="transmembrane region" description="Helical" evidence="1">
    <location>
        <begin position="12"/>
        <end position="32"/>
    </location>
</feature>
<dbReference type="KEGG" id="mliy:RYJ27_07440"/>
<evidence type="ECO:0000313" key="2">
    <source>
        <dbReference type="EMBL" id="WOQ68564.1"/>
    </source>
</evidence>
<dbReference type="AlphaFoldDB" id="A0AAU0ME10"/>
<sequence length="112" mass="11901">MSAVGSDDRRRTPVWILVAIGGVLGLFYAYAIWQAVGNTVAAAQIGLNGLGWLIWIFAILMPAIVFACAFALSWRRGPGTYALVLLTGLALVGVFWLNVVAYTSLNTSAVIG</sequence>
<keyword evidence="1" id="KW-0472">Membrane</keyword>
<dbReference type="EMBL" id="CP137080">
    <property type="protein sequence ID" value="WOQ68564.1"/>
    <property type="molecule type" value="Genomic_DNA"/>
</dbReference>
<keyword evidence="3" id="KW-1185">Reference proteome</keyword>
<evidence type="ECO:0000313" key="3">
    <source>
        <dbReference type="Proteomes" id="UP001329313"/>
    </source>
</evidence>
<dbReference type="Proteomes" id="UP001329313">
    <property type="component" value="Chromosome"/>
</dbReference>
<name>A0AAU0ME10_9MICO</name>
<keyword evidence="1" id="KW-1133">Transmembrane helix</keyword>
<keyword evidence="1" id="KW-0812">Transmembrane</keyword>
<feature type="transmembrane region" description="Helical" evidence="1">
    <location>
        <begin position="52"/>
        <end position="74"/>
    </location>
</feature>
<organism evidence="2 3">
    <name type="scientific">Microbacterium limosum</name>
    <dbReference type="NCBI Taxonomy" id="3079935"/>
    <lineage>
        <taxon>Bacteria</taxon>
        <taxon>Bacillati</taxon>
        <taxon>Actinomycetota</taxon>
        <taxon>Actinomycetes</taxon>
        <taxon>Micrococcales</taxon>
        <taxon>Microbacteriaceae</taxon>
        <taxon>Microbacterium</taxon>
    </lineage>
</organism>